<protein>
    <submittedName>
        <fullName evidence="10">Putative drug exporter of the RND superfamily</fullName>
    </submittedName>
</protein>
<feature type="transmembrane region" description="Helical" evidence="8">
    <location>
        <begin position="254"/>
        <end position="274"/>
    </location>
</feature>
<evidence type="ECO:0000256" key="3">
    <source>
        <dbReference type="ARBA" id="ARBA00022475"/>
    </source>
</evidence>
<feature type="transmembrane region" description="Helical" evidence="8">
    <location>
        <begin position="28"/>
        <end position="46"/>
    </location>
</feature>
<feature type="transmembrane region" description="Helical" evidence="8">
    <location>
        <begin position="694"/>
        <end position="721"/>
    </location>
</feature>
<feature type="domain" description="Membrane transport protein MMPL" evidence="9">
    <location>
        <begin position="457"/>
        <end position="731"/>
    </location>
</feature>
<evidence type="ECO:0000256" key="7">
    <source>
        <dbReference type="SAM" id="MobiDB-lite"/>
    </source>
</evidence>
<dbReference type="Gene3D" id="1.20.1640.10">
    <property type="entry name" value="Multidrug efflux transporter AcrB transmembrane domain"/>
    <property type="match status" value="2"/>
</dbReference>
<dbReference type="PANTHER" id="PTHR33406:SF6">
    <property type="entry name" value="MEMBRANE PROTEIN YDGH-RELATED"/>
    <property type="match status" value="1"/>
</dbReference>
<reference evidence="11" key="1">
    <citation type="submission" date="2016-10" db="EMBL/GenBank/DDBJ databases">
        <authorList>
            <person name="Varghese N."/>
            <person name="Submissions S."/>
        </authorList>
    </citation>
    <scope>NUCLEOTIDE SEQUENCE [LARGE SCALE GENOMIC DNA]</scope>
    <source>
        <strain evidence="11">DSM 46838</strain>
    </source>
</reference>
<feature type="region of interest" description="Disordered" evidence="7">
    <location>
        <begin position="732"/>
        <end position="763"/>
    </location>
</feature>
<organism evidence="10 11">
    <name type="scientific">Blastococcus tunisiensis</name>
    <dbReference type="NCBI Taxonomy" id="1798228"/>
    <lineage>
        <taxon>Bacteria</taxon>
        <taxon>Bacillati</taxon>
        <taxon>Actinomycetota</taxon>
        <taxon>Actinomycetes</taxon>
        <taxon>Geodermatophilales</taxon>
        <taxon>Geodermatophilaceae</taxon>
        <taxon>Blastococcus</taxon>
    </lineage>
</organism>
<accession>A0A1I2IZ30</accession>
<dbReference type="STRING" id="1798228.SAMN05216574_114146"/>
<dbReference type="SUPFAM" id="SSF82866">
    <property type="entry name" value="Multidrug efflux transporter AcrB transmembrane domain"/>
    <property type="match status" value="2"/>
</dbReference>
<gene>
    <name evidence="10" type="ORF">SAMN05216574_114146</name>
</gene>
<feature type="transmembrane region" description="Helical" evidence="8">
    <location>
        <begin position="389"/>
        <end position="410"/>
    </location>
</feature>
<comment type="similarity">
    <text evidence="2">Belongs to the resistance-nodulation-cell division (RND) (TC 2.A.6) family. MmpL subfamily.</text>
</comment>
<dbReference type="GO" id="GO:0005886">
    <property type="term" value="C:plasma membrane"/>
    <property type="evidence" value="ECO:0007669"/>
    <property type="project" value="UniProtKB-SubCell"/>
</dbReference>
<dbReference type="Pfam" id="PF03176">
    <property type="entry name" value="MMPL"/>
    <property type="match status" value="2"/>
</dbReference>
<keyword evidence="11" id="KW-1185">Reference proteome</keyword>
<dbReference type="InterPro" id="IPR050545">
    <property type="entry name" value="Mycobact_MmpL"/>
</dbReference>
<keyword evidence="5 8" id="KW-1133">Transmembrane helix</keyword>
<sequence length="763" mass="79839">MPGSSKLRAVARVPASVGRGVRTAVVSGRWPVLVFWVVAAVLAVVVPSPSQDDRSGDIGSLLPPGSEAVAVQDRSLDHFAVPVLSDTSVVVHDPGGLDPLTRADSTLWALAHTQAYLDGRVPPGRGQIIGAVPLPTASPDTAVSYLYISPYTSLEKRVALSQQYAAHFSNQPGVETYVTGVLPAQVQQVHYLQAHLHTFEIATLVLITVVVALAFRSVVAPLVVLFTVALGYLVTLQVLDRLAAALGFALPEQLRPLVAALLIGVVTDYCVLYFSGFRRELGRGLHRHEAARRAVLTEGPIIAVAGLTVAAGTAALLVADFELFRAFGPALALTVVVGMVVSLTLVPALMAILGHRLFLTVGGGGRSTPSRHEPSRVTRWLADNVSRRGGAVLAVLFSLAVLVPAALPLLGMRIDTSFISELPADDPIRAGARVLQDAGIRGAVAPTEVLVEGEDVAQQRGALERLQTAIAEQPGVAEVLGPAQNPLDEGYGLVLAEDGDAARFIVILDSDPLGAPAIADLDRFDDRIDELAAAAGLQDATIAVGGQTAIAAELAELTRENLRTILIAALVIELVILCIYLRALLAPVLLLACSALGVAAALGLAVVVFQGVLGNPGLLFFAPFTTAVLLLALGSDYNVFAVGAIWKEAGRRPLREAIRVAMPESARAISAAGLILAATFAMVAIIPLGLFRQIAFVMAVGLLIDTFLIRPVLTPAVLTLLGPAAGWPGRRIRTSPATDVPEEETVPPRGDPAPVGAVEAARR</sequence>
<evidence type="ECO:0000256" key="1">
    <source>
        <dbReference type="ARBA" id="ARBA00004651"/>
    </source>
</evidence>
<dbReference type="PANTHER" id="PTHR33406">
    <property type="entry name" value="MEMBRANE PROTEIN MJ1562-RELATED"/>
    <property type="match status" value="1"/>
</dbReference>
<evidence type="ECO:0000256" key="5">
    <source>
        <dbReference type="ARBA" id="ARBA00022989"/>
    </source>
</evidence>
<feature type="transmembrane region" description="Helical" evidence="8">
    <location>
        <begin position="588"/>
        <end position="612"/>
    </location>
</feature>
<dbReference type="Proteomes" id="UP000198589">
    <property type="component" value="Unassembled WGS sequence"/>
</dbReference>
<keyword evidence="6 8" id="KW-0472">Membrane</keyword>
<name>A0A1I2IZ30_9ACTN</name>
<keyword evidence="3" id="KW-1003">Cell membrane</keyword>
<dbReference type="AlphaFoldDB" id="A0A1I2IZ30"/>
<comment type="subcellular location">
    <subcellularLocation>
        <location evidence="1">Cell membrane</location>
        <topology evidence="1">Multi-pass membrane protein</topology>
    </subcellularLocation>
</comment>
<evidence type="ECO:0000313" key="11">
    <source>
        <dbReference type="Proteomes" id="UP000198589"/>
    </source>
</evidence>
<evidence type="ECO:0000259" key="9">
    <source>
        <dbReference type="Pfam" id="PF03176"/>
    </source>
</evidence>
<feature type="transmembrane region" description="Helical" evidence="8">
    <location>
        <begin position="667"/>
        <end position="688"/>
    </location>
</feature>
<feature type="transmembrane region" description="Helical" evidence="8">
    <location>
        <begin position="562"/>
        <end position="581"/>
    </location>
</feature>
<feature type="transmembrane region" description="Helical" evidence="8">
    <location>
        <begin position="330"/>
        <end position="353"/>
    </location>
</feature>
<evidence type="ECO:0000256" key="4">
    <source>
        <dbReference type="ARBA" id="ARBA00022692"/>
    </source>
</evidence>
<feature type="transmembrane region" description="Helical" evidence="8">
    <location>
        <begin position="201"/>
        <end position="234"/>
    </location>
</feature>
<dbReference type="InterPro" id="IPR004869">
    <property type="entry name" value="MMPL_dom"/>
</dbReference>
<feature type="transmembrane region" description="Helical" evidence="8">
    <location>
        <begin position="295"/>
        <end position="318"/>
    </location>
</feature>
<feature type="transmembrane region" description="Helical" evidence="8">
    <location>
        <begin position="618"/>
        <end position="646"/>
    </location>
</feature>
<evidence type="ECO:0000256" key="2">
    <source>
        <dbReference type="ARBA" id="ARBA00010157"/>
    </source>
</evidence>
<evidence type="ECO:0000256" key="8">
    <source>
        <dbReference type="SAM" id="Phobius"/>
    </source>
</evidence>
<feature type="domain" description="Membrane transport protein MMPL" evidence="9">
    <location>
        <begin position="157"/>
        <end position="388"/>
    </location>
</feature>
<proteinExistence type="inferred from homology"/>
<evidence type="ECO:0000256" key="6">
    <source>
        <dbReference type="ARBA" id="ARBA00023136"/>
    </source>
</evidence>
<keyword evidence="4 8" id="KW-0812">Transmembrane</keyword>
<dbReference type="EMBL" id="FOND01000014">
    <property type="protein sequence ID" value="SFF47792.1"/>
    <property type="molecule type" value="Genomic_DNA"/>
</dbReference>
<evidence type="ECO:0000313" key="10">
    <source>
        <dbReference type="EMBL" id="SFF47792.1"/>
    </source>
</evidence>